<accession>A0AAE1CXD3</accession>
<reference evidence="1" key="1">
    <citation type="journal article" date="2023" name="G3 (Bethesda)">
        <title>A reference genome for the long-term kleptoplast-retaining sea slug Elysia crispata morphotype clarki.</title>
        <authorList>
            <person name="Eastman K.E."/>
            <person name="Pendleton A.L."/>
            <person name="Shaikh M.A."/>
            <person name="Suttiyut T."/>
            <person name="Ogas R."/>
            <person name="Tomko P."/>
            <person name="Gavelis G."/>
            <person name="Widhalm J.R."/>
            <person name="Wisecaver J.H."/>
        </authorList>
    </citation>
    <scope>NUCLEOTIDE SEQUENCE</scope>
    <source>
        <strain evidence="1">ECLA1</strain>
    </source>
</reference>
<proteinExistence type="predicted"/>
<keyword evidence="2" id="KW-1185">Reference proteome</keyword>
<gene>
    <name evidence="1" type="ORF">RRG08_064072</name>
</gene>
<evidence type="ECO:0000313" key="2">
    <source>
        <dbReference type="Proteomes" id="UP001283361"/>
    </source>
</evidence>
<name>A0AAE1CXD3_9GAST</name>
<evidence type="ECO:0000313" key="1">
    <source>
        <dbReference type="EMBL" id="KAK3743219.1"/>
    </source>
</evidence>
<comment type="caution">
    <text evidence="1">The sequence shown here is derived from an EMBL/GenBank/DDBJ whole genome shotgun (WGS) entry which is preliminary data.</text>
</comment>
<dbReference type="Proteomes" id="UP001283361">
    <property type="component" value="Unassembled WGS sequence"/>
</dbReference>
<dbReference type="EMBL" id="JAWDGP010006323">
    <property type="protein sequence ID" value="KAK3743219.1"/>
    <property type="molecule type" value="Genomic_DNA"/>
</dbReference>
<protein>
    <submittedName>
        <fullName evidence="1">Uncharacterized protein</fullName>
    </submittedName>
</protein>
<sequence length="113" mass="12879">MGRYFIRMLGEENGNKRENRADYVRNCHSGLLDEYHQFDVSTQSRPLETPVTPARQGHALKEAASMSDRLWDSCGTGTRFERSLQHVGSAEGQVHAFKEASSMSDQLRDRYTL</sequence>
<organism evidence="1 2">
    <name type="scientific">Elysia crispata</name>
    <name type="common">lettuce slug</name>
    <dbReference type="NCBI Taxonomy" id="231223"/>
    <lineage>
        <taxon>Eukaryota</taxon>
        <taxon>Metazoa</taxon>
        <taxon>Spiralia</taxon>
        <taxon>Lophotrochozoa</taxon>
        <taxon>Mollusca</taxon>
        <taxon>Gastropoda</taxon>
        <taxon>Heterobranchia</taxon>
        <taxon>Euthyneura</taxon>
        <taxon>Panpulmonata</taxon>
        <taxon>Sacoglossa</taxon>
        <taxon>Placobranchoidea</taxon>
        <taxon>Plakobranchidae</taxon>
        <taxon>Elysia</taxon>
    </lineage>
</organism>
<dbReference type="AlphaFoldDB" id="A0AAE1CXD3"/>